<sequence>MNENVVDLTTPSPVRKPPKRPMSVSELIDDGSTNSRNERLEQDFAMNHYDDQQFMHLPYSPRKSQTAKKEGASTDDLFEKAMNSADIKVLRNIFRSLYAQSESFKSELQHQFLVPEEVSEAEPPTKKQKSSSDQQPFFTGPRYRTCLQCKEQFDTTQNLPDSCWRHSAAVEADEDAFLDDDDGGPREPYEDDFRFEDLPEFFTWPCCEGNGDASACRVGPHNATHIEEGRSVESKLDSEEERDNGEDDGERPSYDVEGKMEEKSTLCEQGAF</sequence>
<protein>
    <submittedName>
        <fullName evidence="2">Uncharacterized protein</fullName>
    </submittedName>
</protein>
<feature type="compositionally biased region" description="Basic and acidic residues" evidence="1">
    <location>
        <begin position="250"/>
        <end position="265"/>
    </location>
</feature>
<feature type="compositionally biased region" description="Basic and acidic residues" evidence="1">
    <location>
        <begin position="224"/>
        <end position="237"/>
    </location>
</feature>
<dbReference type="PANTHER" id="PTHR38167:SF1">
    <property type="entry name" value="C2H2-TYPE DOMAIN-CONTAINING PROTEIN"/>
    <property type="match status" value="1"/>
</dbReference>
<dbReference type="Proteomes" id="UP000433883">
    <property type="component" value="Unassembled WGS sequence"/>
</dbReference>
<feature type="region of interest" description="Disordered" evidence="1">
    <location>
        <begin position="1"/>
        <end position="35"/>
    </location>
</feature>
<organism evidence="2 3">
    <name type="scientific">Venturia inaequalis</name>
    <name type="common">Apple scab fungus</name>
    <dbReference type="NCBI Taxonomy" id="5025"/>
    <lineage>
        <taxon>Eukaryota</taxon>
        <taxon>Fungi</taxon>
        <taxon>Dikarya</taxon>
        <taxon>Ascomycota</taxon>
        <taxon>Pezizomycotina</taxon>
        <taxon>Dothideomycetes</taxon>
        <taxon>Pleosporomycetidae</taxon>
        <taxon>Venturiales</taxon>
        <taxon>Venturiaceae</taxon>
        <taxon>Venturia</taxon>
    </lineage>
</organism>
<reference evidence="2 3" key="1">
    <citation type="submission" date="2019-11" db="EMBL/GenBank/DDBJ databases">
        <title>Venturia inaequalis Genome Resource.</title>
        <authorList>
            <person name="Lichtner F.J."/>
        </authorList>
    </citation>
    <scope>NUCLEOTIDE SEQUENCE [LARGE SCALE GENOMIC DNA]</scope>
    <source>
        <strain evidence="2">Bline_iso_100314</strain>
    </source>
</reference>
<dbReference type="AlphaFoldDB" id="A0A8H3VB56"/>
<dbReference type="EMBL" id="WNWQ01000016">
    <property type="protein sequence ID" value="KAE9984516.1"/>
    <property type="molecule type" value="Genomic_DNA"/>
</dbReference>
<dbReference type="PANTHER" id="PTHR38167">
    <property type="entry name" value="C2H2-TYPE DOMAIN-CONTAINING PROTEIN"/>
    <property type="match status" value="1"/>
</dbReference>
<gene>
    <name evidence="2" type="ORF">BLS_002218</name>
</gene>
<name>A0A8H3VB56_VENIN</name>
<feature type="compositionally biased region" description="Polar residues" evidence="1">
    <location>
        <begin position="1"/>
        <end position="12"/>
    </location>
</feature>
<feature type="compositionally biased region" description="Acidic residues" evidence="1">
    <location>
        <begin position="238"/>
        <end position="249"/>
    </location>
</feature>
<comment type="caution">
    <text evidence="2">The sequence shown here is derived from an EMBL/GenBank/DDBJ whole genome shotgun (WGS) entry which is preliminary data.</text>
</comment>
<evidence type="ECO:0000313" key="2">
    <source>
        <dbReference type="EMBL" id="KAE9984516.1"/>
    </source>
</evidence>
<proteinExistence type="predicted"/>
<evidence type="ECO:0000256" key="1">
    <source>
        <dbReference type="SAM" id="MobiDB-lite"/>
    </source>
</evidence>
<feature type="region of interest" description="Disordered" evidence="1">
    <location>
        <begin position="117"/>
        <end position="138"/>
    </location>
</feature>
<evidence type="ECO:0000313" key="3">
    <source>
        <dbReference type="Proteomes" id="UP000433883"/>
    </source>
</evidence>
<feature type="region of interest" description="Disordered" evidence="1">
    <location>
        <begin position="218"/>
        <end position="272"/>
    </location>
</feature>
<accession>A0A8H3VB56</accession>